<evidence type="ECO:0000313" key="1">
    <source>
        <dbReference type="EMBL" id="MBB4014550.1"/>
    </source>
</evidence>
<dbReference type="Proteomes" id="UP000561045">
    <property type="component" value="Unassembled WGS sequence"/>
</dbReference>
<accession>A0A840BNJ2</accession>
<dbReference type="RefSeq" id="WP_183636899.1">
    <property type="nucleotide sequence ID" value="NZ_BAABLE010000009.1"/>
</dbReference>
<keyword evidence="2" id="KW-1185">Reference proteome</keyword>
<sequence>MFYSPDDRVVDPNRTLARFAGTHAQLMPVKGADDAQQHVLAGRILSPSSTAWVAPTTLDFIAHLPPPA</sequence>
<reference evidence="1 2" key="1">
    <citation type="submission" date="2020-08" db="EMBL/GenBank/DDBJ databases">
        <title>Genomic Encyclopedia of Type Strains, Phase IV (KMG-IV): sequencing the most valuable type-strain genomes for metagenomic binning, comparative biology and taxonomic classification.</title>
        <authorList>
            <person name="Goeker M."/>
        </authorList>
    </citation>
    <scope>NUCLEOTIDE SEQUENCE [LARGE SCALE GENOMIC DNA]</scope>
    <source>
        <strain evidence="1 2">DSM 106739</strain>
    </source>
</reference>
<name>A0A840BNJ2_9RHOO</name>
<dbReference type="EMBL" id="JACIET010000002">
    <property type="protein sequence ID" value="MBB4014550.1"/>
    <property type="molecule type" value="Genomic_DNA"/>
</dbReference>
<evidence type="ECO:0000313" key="2">
    <source>
        <dbReference type="Proteomes" id="UP000561045"/>
    </source>
</evidence>
<proteinExistence type="predicted"/>
<gene>
    <name evidence="1" type="ORF">GGR36_003896</name>
</gene>
<protein>
    <submittedName>
        <fullName evidence="1">Uncharacterized protein</fullName>
    </submittedName>
</protein>
<organism evidence="1 2">
    <name type="scientific">Niveibacterium umoris</name>
    <dbReference type="NCBI Taxonomy" id="1193620"/>
    <lineage>
        <taxon>Bacteria</taxon>
        <taxon>Pseudomonadati</taxon>
        <taxon>Pseudomonadota</taxon>
        <taxon>Betaproteobacteria</taxon>
        <taxon>Rhodocyclales</taxon>
        <taxon>Rhodocyclaceae</taxon>
        <taxon>Niveibacterium</taxon>
    </lineage>
</organism>
<dbReference type="AlphaFoldDB" id="A0A840BNJ2"/>
<comment type="caution">
    <text evidence="1">The sequence shown here is derived from an EMBL/GenBank/DDBJ whole genome shotgun (WGS) entry which is preliminary data.</text>
</comment>